<evidence type="ECO:0000256" key="6">
    <source>
        <dbReference type="ARBA" id="ARBA00022777"/>
    </source>
</evidence>
<reference evidence="12 13" key="1">
    <citation type="submission" date="2017-04" db="EMBL/GenBank/DDBJ databases">
        <title>Draft genome sequence of Tuber borchii Vittad., a whitish edible truffle.</title>
        <authorList>
            <consortium name="DOE Joint Genome Institute"/>
            <person name="Murat C."/>
            <person name="Kuo A."/>
            <person name="Barry K.W."/>
            <person name="Clum A."/>
            <person name="Dockter R.B."/>
            <person name="Fauchery L."/>
            <person name="Iotti M."/>
            <person name="Kohler A."/>
            <person name="Labutti K."/>
            <person name="Lindquist E.A."/>
            <person name="Lipzen A."/>
            <person name="Ohm R.A."/>
            <person name="Wang M."/>
            <person name="Grigoriev I.V."/>
            <person name="Zambonelli A."/>
            <person name="Martin F.M."/>
        </authorList>
    </citation>
    <scope>NUCLEOTIDE SEQUENCE [LARGE SCALE GENOMIC DNA]</scope>
    <source>
        <strain evidence="12 13">Tbo3840</strain>
    </source>
</reference>
<sequence length="320" mass="36091">MAQESPRADIVKHYRLDTCFREGSVGHTISSPSTHKEEWRRAQVIGRGGFSVVHLEHGPKNRVRAVKVIDKTTFSPALDLTRELAIMGFLTEHRVSLFVQFLGWFENSEKLYIAMEYFEKDDLRRHLSERMSVPTAKLLAGQLLEGLDIMHRNGIAHRDIKPELGAEHIRSFPLPFHVKLGDFGVSKRISAHTMLRTRISSRSYSAPEILGALDSSLATSEYTHAVDIWSLGCVIFEILTGKVLFPVEFCVWHFCNGKAGSMLEPLKEEMREEGGFEFVGGMLSTEPMGRPSAVEALCDPWLKVPEIRRVEEGGDMLAVR</sequence>
<evidence type="ECO:0000256" key="1">
    <source>
        <dbReference type="ARBA" id="ARBA00004623"/>
    </source>
</evidence>
<dbReference type="GO" id="GO:0034045">
    <property type="term" value="C:phagophore assembly site membrane"/>
    <property type="evidence" value="ECO:0007669"/>
    <property type="project" value="UniProtKB-SubCell"/>
</dbReference>
<evidence type="ECO:0000256" key="4">
    <source>
        <dbReference type="ARBA" id="ARBA00022679"/>
    </source>
</evidence>
<dbReference type="GO" id="GO:0004674">
    <property type="term" value="F:protein serine/threonine kinase activity"/>
    <property type="evidence" value="ECO:0007669"/>
    <property type="project" value="UniProtKB-KW"/>
</dbReference>
<dbReference type="InterPro" id="IPR000719">
    <property type="entry name" value="Prot_kinase_dom"/>
</dbReference>
<evidence type="ECO:0000259" key="11">
    <source>
        <dbReference type="PROSITE" id="PS50011"/>
    </source>
</evidence>
<protein>
    <recommendedName>
        <fullName evidence="2">non-specific serine/threonine protein kinase</fullName>
        <ecNumber evidence="2">2.7.11.1</ecNumber>
    </recommendedName>
    <alternativeName>
        <fullName evidence="8">Autophagy-related protein 1</fullName>
    </alternativeName>
</protein>
<comment type="catalytic activity">
    <reaction evidence="10">
        <text>L-seryl-[protein] + ATP = O-phospho-L-seryl-[protein] + ADP + H(+)</text>
        <dbReference type="Rhea" id="RHEA:17989"/>
        <dbReference type="Rhea" id="RHEA-COMP:9863"/>
        <dbReference type="Rhea" id="RHEA-COMP:11604"/>
        <dbReference type="ChEBI" id="CHEBI:15378"/>
        <dbReference type="ChEBI" id="CHEBI:29999"/>
        <dbReference type="ChEBI" id="CHEBI:30616"/>
        <dbReference type="ChEBI" id="CHEBI:83421"/>
        <dbReference type="ChEBI" id="CHEBI:456216"/>
        <dbReference type="EC" id="2.7.11.1"/>
    </reaction>
</comment>
<evidence type="ECO:0000256" key="2">
    <source>
        <dbReference type="ARBA" id="ARBA00012513"/>
    </source>
</evidence>
<evidence type="ECO:0000256" key="3">
    <source>
        <dbReference type="ARBA" id="ARBA00022527"/>
    </source>
</evidence>
<evidence type="ECO:0000256" key="5">
    <source>
        <dbReference type="ARBA" id="ARBA00022741"/>
    </source>
</evidence>
<organism evidence="12 13">
    <name type="scientific">Tuber borchii</name>
    <name type="common">White truffle</name>
    <dbReference type="NCBI Taxonomy" id="42251"/>
    <lineage>
        <taxon>Eukaryota</taxon>
        <taxon>Fungi</taxon>
        <taxon>Dikarya</taxon>
        <taxon>Ascomycota</taxon>
        <taxon>Pezizomycotina</taxon>
        <taxon>Pezizomycetes</taxon>
        <taxon>Pezizales</taxon>
        <taxon>Tuberaceae</taxon>
        <taxon>Tuber</taxon>
    </lineage>
</organism>
<dbReference type="Proteomes" id="UP000244722">
    <property type="component" value="Unassembled WGS sequence"/>
</dbReference>
<keyword evidence="4" id="KW-0808">Transferase</keyword>
<dbReference type="GO" id="GO:0005524">
    <property type="term" value="F:ATP binding"/>
    <property type="evidence" value="ECO:0007669"/>
    <property type="project" value="UniProtKB-KW"/>
</dbReference>
<comment type="catalytic activity">
    <reaction evidence="9">
        <text>L-threonyl-[protein] + ATP = O-phospho-L-threonyl-[protein] + ADP + H(+)</text>
        <dbReference type="Rhea" id="RHEA:46608"/>
        <dbReference type="Rhea" id="RHEA-COMP:11060"/>
        <dbReference type="Rhea" id="RHEA-COMP:11605"/>
        <dbReference type="ChEBI" id="CHEBI:15378"/>
        <dbReference type="ChEBI" id="CHEBI:30013"/>
        <dbReference type="ChEBI" id="CHEBI:30616"/>
        <dbReference type="ChEBI" id="CHEBI:61977"/>
        <dbReference type="ChEBI" id="CHEBI:456216"/>
        <dbReference type="EC" id="2.7.11.1"/>
    </reaction>
</comment>
<dbReference type="SUPFAM" id="SSF56112">
    <property type="entry name" value="Protein kinase-like (PK-like)"/>
    <property type="match status" value="1"/>
</dbReference>
<dbReference type="GO" id="GO:0010506">
    <property type="term" value="P:regulation of autophagy"/>
    <property type="evidence" value="ECO:0007669"/>
    <property type="project" value="InterPro"/>
</dbReference>
<evidence type="ECO:0000313" key="13">
    <source>
        <dbReference type="Proteomes" id="UP000244722"/>
    </source>
</evidence>
<dbReference type="InterPro" id="IPR045269">
    <property type="entry name" value="Atg1-like"/>
</dbReference>
<keyword evidence="3" id="KW-0723">Serine/threonine-protein kinase</keyword>
<comment type="caution">
    <text evidence="12">The sequence shown here is derived from an EMBL/GenBank/DDBJ whole genome shotgun (WGS) entry which is preliminary data.</text>
</comment>
<dbReference type="PANTHER" id="PTHR24348">
    <property type="entry name" value="SERINE/THREONINE-PROTEIN KINASE UNC-51-RELATED"/>
    <property type="match status" value="1"/>
</dbReference>
<evidence type="ECO:0000256" key="7">
    <source>
        <dbReference type="ARBA" id="ARBA00022840"/>
    </source>
</evidence>
<dbReference type="InterPro" id="IPR011009">
    <property type="entry name" value="Kinase-like_dom_sf"/>
</dbReference>
<dbReference type="GO" id="GO:0000045">
    <property type="term" value="P:autophagosome assembly"/>
    <property type="evidence" value="ECO:0007669"/>
    <property type="project" value="TreeGrafter"/>
</dbReference>
<keyword evidence="7" id="KW-0067">ATP-binding</keyword>
<dbReference type="EC" id="2.7.11.1" evidence="2"/>
<dbReference type="GO" id="GO:0005776">
    <property type="term" value="C:autophagosome"/>
    <property type="evidence" value="ECO:0007669"/>
    <property type="project" value="TreeGrafter"/>
</dbReference>
<dbReference type="PROSITE" id="PS50011">
    <property type="entry name" value="PROTEIN_KINASE_DOM"/>
    <property type="match status" value="1"/>
</dbReference>
<dbReference type="STRING" id="42251.A0A2T7A7L5"/>
<evidence type="ECO:0000313" key="12">
    <source>
        <dbReference type="EMBL" id="PUU83724.1"/>
    </source>
</evidence>
<dbReference type="AlphaFoldDB" id="A0A2T7A7L5"/>
<keyword evidence="13" id="KW-1185">Reference proteome</keyword>
<evidence type="ECO:0000256" key="10">
    <source>
        <dbReference type="ARBA" id="ARBA00048679"/>
    </source>
</evidence>
<keyword evidence="5" id="KW-0547">Nucleotide-binding</keyword>
<dbReference type="Pfam" id="PF00069">
    <property type="entry name" value="Pkinase"/>
    <property type="match status" value="1"/>
</dbReference>
<feature type="domain" description="Protein kinase" evidence="11">
    <location>
        <begin position="39"/>
        <end position="302"/>
    </location>
</feature>
<dbReference type="OrthoDB" id="4772757at2759"/>
<dbReference type="PANTHER" id="PTHR24348:SF22">
    <property type="entry name" value="NON-SPECIFIC SERINE_THREONINE PROTEIN KINASE"/>
    <property type="match status" value="1"/>
</dbReference>
<name>A0A2T7A7L5_TUBBO</name>
<dbReference type="GO" id="GO:0005829">
    <property type="term" value="C:cytosol"/>
    <property type="evidence" value="ECO:0007669"/>
    <property type="project" value="TreeGrafter"/>
</dbReference>
<keyword evidence="6 12" id="KW-0418">Kinase</keyword>
<proteinExistence type="predicted"/>
<evidence type="ECO:0000256" key="9">
    <source>
        <dbReference type="ARBA" id="ARBA00047899"/>
    </source>
</evidence>
<accession>A0A2T7A7L5</accession>
<dbReference type="Gene3D" id="1.10.510.10">
    <property type="entry name" value="Transferase(Phosphotransferase) domain 1"/>
    <property type="match status" value="1"/>
</dbReference>
<gene>
    <name evidence="12" type="ORF">B9Z19DRAFT_1118863</name>
</gene>
<evidence type="ECO:0000256" key="8">
    <source>
        <dbReference type="ARBA" id="ARBA00030237"/>
    </source>
</evidence>
<dbReference type="EMBL" id="NESQ01000008">
    <property type="protein sequence ID" value="PUU83724.1"/>
    <property type="molecule type" value="Genomic_DNA"/>
</dbReference>
<comment type="subcellular location">
    <subcellularLocation>
        <location evidence="1">Preautophagosomal structure membrane</location>
        <topology evidence="1">Peripheral membrane protein</topology>
    </subcellularLocation>
</comment>